<evidence type="ECO:0000256" key="4">
    <source>
        <dbReference type="ARBA" id="ARBA00022989"/>
    </source>
</evidence>
<protein>
    <submittedName>
        <fullName evidence="8">GtrA family protein</fullName>
    </submittedName>
</protein>
<dbReference type="OrthoDB" id="8562382at2"/>
<reference evidence="8 9" key="1">
    <citation type="submission" date="2018-09" db="EMBL/GenBank/DDBJ databases">
        <title>Draft genome of Simplicispira sp. NY-02.</title>
        <authorList>
            <person name="Im W.T."/>
        </authorList>
    </citation>
    <scope>NUCLEOTIDE SEQUENCE [LARGE SCALE GENOMIC DNA]</scope>
    <source>
        <strain evidence="8 9">NY-02</strain>
    </source>
</reference>
<feature type="transmembrane region" description="Helical" evidence="6">
    <location>
        <begin position="49"/>
        <end position="70"/>
    </location>
</feature>
<feature type="transmembrane region" description="Helical" evidence="6">
    <location>
        <begin position="82"/>
        <end position="104"/>
    </location>
</feature>
<gene>
    <name evidence="8" type="ORF">D3F03_06960</name>
</gene>
<keyword evidence="3 6" id="KW-0812">Transmembrane</keyword>
<dbReference type="GO" id="GO:0005886">
    <property type="term" value="C:plasma membrane"/>
    <property type="evidence" value="ECO:0007669"/>
    <property type="project" value="TreeGrafter"/>
</dbReference>
<dbReference type="InterPro" id="IPR007267">
    <property type="entry name" value="GtrA_DPMS_TM"/>
</dbReference>
<dbReference type="GO" id="GO:0000271">
    <property type="term" value="P:polysaccharide biosynthetic process"/>
    <property type="evidence" value="ECO:0007669"/>
    <property type="project" value="InterPro"/>
</dbReference>
<organism evidence="8 9">
    <name type="scientific">Simplicispira hankyongi</name>
    <dbReference type="NCBI Taxonomy" id="2315688"/>
    <lineage>
        <taxon>Bacteria</taxon>
        <taxon>Pseudomonadati</taxon>
        <taxon>Pseudomonadota</taxon>
        <taxon>Betaproteobacteria</taxon>
        <taxon>Burkholderiales</taxon>
        <taxon>Comamonadaceae</taxon>
        <taxon>Simplicispira</taxon>
    </lineage>
</organism>
<evidence type="ECO:0000256" key="1">
    <source>
        <dbReference type="ARBA" id="ARBA00004141"/>
    </source>
</evidence>
<accession>A0A398CIP3</accession>
<evidence type="ECO:0000256" key="3">
    <source>
        <dbReference type="ARBA" id="ARBA00022692"/>
    </source>
</evidence>
<keyword evidence="9" id="KW-1185">Reference proteome</keyword>
<evidence type="ECO:0000313" key="9">
    <source>
        <dbReference type="Proteomes" id="UP000266302"/>
    </source>
</evidence>
<evidence type="ECO:0000313" key="8">
    <source>
        <dbReference type="EMBL" id="RID98763.1"/>
    </source>
</evidence>
<dbReference type="EMBL" id="QXJC01000003">
    <property type="protein sequence ID" value="RID98763.1"/>
    <property type="molecule type" value="Genomic_DNA"/>
</dbReference>
<evidence type="ECO:0000259" key="7">
    <source>
        <dbReference type="Pfam" id="PF04138"/>
    </source>
</evidence>
<comment type="caution">
    <text evidence="8">The sequence shown here is derived from an EMBL/GenBank/DDBJ whole genome shotgun (WGS) entry which is preliminary data.</text>
</comment>
<comment type="subcellular location">
    <subcellularLocation>
        <location evidence="1">Membrane</location>
        <topology evidence="1">Multi-pass membrane protein</topology>
    </subcellularLocation>
</comment>
<evidence type="ECO:0000256" key="2">
    <source>
        <dbReference type="ARBA" id="ARBA00009399"/>
    </source>
</evidence>
<evidence type="ECO:0000256" key="5">
    <source>
        <dbReference type="ARBA" id="ARBA00023136"/>
    </source>
</evidence>
<feature type="transmembrane region" description="Helical" evidence="6">
    <location>
        <begin position="21"/>
        <end position="43"/>
    </location>
</feature>
<dbReference type="PANTHER" id="PTHR38459:SF1">
    <property type="entry name" value="PROPHAGE BACTOPRENOL-LINKED GLUCOSE TRANSLOCASE HOMOLOG"/>
    <property type="match status" value="1"/>
</dbReference>
<dbReference type="InterPro" id="IPR051401">
    <property type="entry name" value="GtrA_CellWall_Glycosyl"/>
</dbReference>
<comment type="similarity">
    <text evidence="2">Belongs to the GtrA family.</text>
</comment>
<keyword evidence="4 6" id="KW-1133">Transmembrane helix</keyword>
<keyword evidence="5 6" id="KW-0472">Membrane</keyword>
<dbReference type="PANTHER" id="PTHR38459">
    <property type="entry name" value="PROPHAGE BACTOPRENOL-LINKED GLUCOSE TRANSLOCASE HOMOLOG"/>
    <property type="match status" value="1"/>
</dbReference>
<evidence type="ECO:0000256" key="6">
    <source>
        <dbReference type="SAM" id="Phobius"/>
    </source>
</evidence>
<name>A0A398CIP3_9BURK</name>
<feature type="transmembrane region" description="Helical" evidence="6">
    <location>
        <begin position="110"/>
        <end position="130"/>
    </location>
</feature>
<dbReference type="Pfam" id="PF04138">
    <property type="entry name" value="GtrA_DPMS_TM"/>
    <property type="match status" value="1"/>
</dbReference>
<dbReference type="AlphaFoldDB" id="A0A398CIP3"/>
<sequence length="142" mass="15839">MRTRSLVHTSPPSRLRGRIAWFVLVGTAAAAVHWSVVVMLVAHAGWRPLLANVLGWLIAFGVSFSGHYRWTFRDHGVPLWRSAMRFFAVSASGFAINEAAYALLLHWSGLRYDLVLAVVLVAVAGGTYLLSRHWAFNRKPAR</sequence>
<proteinExistence type="inferred from homology"/>
<dbReference type="Proteomes" id="UP000266302">
    <property type="component" value="Unassembled WGS sequence"/>
</dbReference>
<feature type="domain" description="GtrA/DPMS transmembrane" evidence="7">
    <location>
        <begin position="22"/>
        <end position="136"/>
    </location>
</feature>